<comment type="subcellular location">
    <subcellularLocation>
        <location evidence="1">Cell outer membrane</location>
    </subcellularLocation>
</comment>
<dbReference type="Gene3D" id="1.25.40.390">
    <property type="match status" value="1"/>
</dbReference>
<dbReference type="SUPFAM" id="SSF48452">
    <property type="entry name" value="TPR-like"/>
    <property type="match status" value="1"/>
</dbReference>
<evidence type="ECO:0000256" key="3">
    <source>
        <dbReference type="ARBA" id="ARBA00022729"/>
    </source>
</evidence>
<evidence type="ECO:0000256" key="5">
    <source>
        <dbReference type="ARBA" id="ARBA00023237"/>
    </source>
</evidence>
<dbReference type="EMBL" id="JAJSON010000024">
    <property type="protein sequence ID" value="MCG9972202.1"/>
    <property type="molecule type" value="Genomic_DNA"/>
</dbReference>
<organism evidence="8 9">
    <name type="scientific">Christiangramia crocea</name>
    <dbReference type="NCBI Taxonomy" id="2904124"/>
    <lineage>
        <taxon>Bacteria</taxon>
        <taxon>Pseudomonadati</taxon>
        <taxon>Bacteroidota</taxon>
        <taxon>Flavobacteriia</taxon>
        <taxon>Flavobacteriales</taxon>
        <taxon>Flavobacteriaceae</taxon>
        <taxon>Christiangramia</taxon>
    </lineage>
</organism>
<evidence type="ECO:0000256" key="4">
    <source>
        <dbReference type="ARBA" id="ARBA00023136"/>
    </source>
</evidence>
<gene>
    <name evidence="8" type="ORF">LU635_11195</name>
</gene>
<comment type="similarity">
    <text evidence="2">Belongs to the SusD family.</text>
</comment>
<evidence type="ECO:0000256" key="1">
    <source>
        <dbReference type="ARBA" id="ARBA00004442"/>
    </source>
</evidence>
<evidence type="ECO:0000256" key="2">
    <source>
        <dbReference type="ARBA" id="ARBA00006275"/>
    </source>
</evidence>
<dbReference type="Pfam" id="PF07980">
    <property type="entry name" value="SusD_RagB"/>
    <property type="match status" value="1"/>
</dbReference>
<reference evidence="8" key="1">
    <citation type="submission" date="2021-12" db="EMBL/GenBank/DDBJ databases">
        <title>Description of Gramella crocea sp. nov., a new bacterium isolated from activated sludge.</title>
        <authorList>
            <person name="Zhang X."/>
        </authorList>
    </citation>
    <scope>NUCLEOTIDE SEQUENCE</scope>
    <source>
        <strain evidence="8">YB25</strain>
    </source>
</reference>
<sequence length="533" mass="59861">MKKFKNTIFLSAFALFVVGMLSSCHDKLETTEGQLNTADIDYTDTEDMISPLIGAYSEFASRGWEEPLLLGVRGDDVNAGGLGDQQPFAATDQYEYTKDYWMYNSLWNIHYADIIDMNTAILQIENYLEFVEEGSADWDRGNQYIAEIMVFRAWFHFNLARVWEDVFIITSNQPEEEIEAGVSSKAEIMQFISDQMDEAIPHLPDARPNERTDIPGGVTKYTAYAMKALANLELASLGTGNYQAVADAAGAIISSGKFSLYPDFYQLFKKPGELSDESLLEMQYSDYGSETGDAFYHLYAPFGPQGWTPERENASSGWGFYEPSFKFIEFMLDRDETVRLETSVLFTDRGIAEIEADGYTNLPSFVSNTTRSGDVINDYARAYFASGKHYLPSVQLTDGRNNYGAGKNMIVIRYAEVLLMYAEALVQGASGVGMSADEAVNLVRARADMDPISGVTLQDVMDEKFAELAMEWGIRYYDMIRLDMYDELSYDGRTFSADKEYLPYPQAQVDALPLDASSVDPNSEMNNVLNDLN</sequence>
<dbReference type="Pfam" id="PF14322">
    <property type="entry name" value="SusD-like_3"/>
    <property type="match status" value="1"/>
</dbReference>
<keyword evidence="3" id="KW-0732">Signal</keyword>
<proteinExistence type="inferred from homology"/>
<dbReference type="Proteomes" id="UP001139344">
    <property type="component" value="Unassembled WGS sequence"/>
</dbReference>
<dbReference type="GO" id="GO:0009279">
    <property type="term" value="C:cell outer membrane"/>
    <property type="evidence" value="ECO:0007669"/>
    <property type="project" value="UniProtKB-SubCell"/>
</dbReference>
<evidence type="ECO:0000313" key="8">
    <source>
        <dbReference type="EMBL" id="MCG9972202.1"/>
    </source>
</evidence>
<accession>A0A9X1UXG4</accession>
<evidence type="ECO:0000259" key="7">
    <source>
        <dbReference type="Pfam" id="PF14322"/>
    </source>
</evidence>
<keyword evidence="9" id="KW-1185">Reference proteome</keyword>
<keyword evidence="5" id="KW-0998">Cell outer membrane</keyword>
<dbReference type="RefSeq" id="WP_240099209.1">
    <property type="nucleotide sequence ID" value="NZ_JAJSON010000024.1"/>
</dbReference>
<name>A0A9X1UXG4_9FLAO</name>
<comment type="caution">
    <text evidence="8">The sequence shown here is derived from an EMBL/GenBank/DDBJ whole genome shotgun (WGS) entry which is preliminary data.</text>
</comment>
<dbReference type="PROSITE" id="PS51257">
    <property type="entry name" value="PROKAR_LIPOPROTEIN"/>
    <property type="match status" value="1"/>
</dbReference>
<protein>
    <submittedName>
        <fullName evidence="8">RagB/SusD family nutrient uptake outer membrane protein</fullName>
    </submittedName>
</protein>
<keyword evidence="4" id="KW-0472">Membrane</keyword>
<evidence type="ECO:0000259" key="6">
    <source>
        <dbReference type="Pfam" id="PF07980"/>
    </source>
</evidence>
<feature type="domain" description="SusD-like N-terminal" evidence="7">
    <location>
        <begin position="91"/>
        <end position="226"/>
    </location>
</feature>
<dbReference type="InterPro" id="IPR011990">
    <property type="entry name" value="TPR-like_helical_dom_sf"/>
</dbReference>
<dbReference type="InterPro" id="IPR033985">
    <property type="entry name" value="SusD-like_N"/>
</dbReference>
<evidence type="ECO:0000313" key="9">
    <source>
        <dbReference type="Proteomes" id="UP001139344"/>
    </source>
</evidence>
<dbReference type="InterPro" id="IPR012944">
    <property type="entry name" value="SusD_RagB_dom"/>
</dbReference>
<dbReference type="AlphaFoldDB" id="A0A9X1UXG4"/>
<feature type="domain" description="RagB/SusD" evidence="6">
    <location>
        <begin position="277"/>
        <end position="490"/>
    </location>
</feature>